<dbReference type="EMBL" id="JBHTKB010000001">
    <property type="protein sequence ID" value="MFD0912491.1"/>
    <property type="molecule type" value="Genomic_DNA"/>
</dbReference>
<gene>
    <name evidence="3" type="ORF">ACFQ1Z_02920</name>
</gene>
<comment type="similarity">
    <text evidence="1">Belongs to the SIP oxidoreductase family.</text>
</comment>
<dbReference type="PROSITE" id="PS51384">
    <property type="entry name" value="FAD_FR"/>
    <property type="match status" value="1"/>
</dbReference>
<keyword evidence="4" id="KW-1185">Reference proteome</keyword>
<comment type="caution">
    <text evidence="3">The sequence shown here is derived from an EMBL/GenBank/DDBJ whole genome shotgun (WGS) entry which is preliminary data.</text>
</comment>
<evidence type="ECO:0000256" key="1">
    <source>
        <dbReference type="ARBA" id="ARBA00035644"/>
    </source>
</evidence>
<name>A0ABW3F6P9_9PROT</name>
<dbReference type="Pfam" id="PF04954">
    <property type="entry name" value="SIP"/>
    <property type="match status" value="1"/>
</dbReference>
<protein>
    <submittedName>
        <fullName evidence="3">Siderophore-interacting protein</fullName>
    </submittedName>
</protein>
<feature type="domain" description="FAD-binding FR-type" evidence="2">
    <location>
        <begin position="13"/>
        <end position="117"/>
    </location>
</feature>
<dbReference type="InterPro" id="IPR017938">
    <property type="entry name" value="Riboflavin_synthase-like_b-brl"/>
</dbReference>
<dbReference type="InterPro" id="IPR013113">
    <property type="entry name" value="SIP_FAD-bd"/>
</dbReference>
<dbReference type="Gene3D" id="2.40.30.10">
    <property type="entry name" value="Translation factors"/>
    <property type="match status" value="1"/>
</dbReference>
<dbReference type="InterPro" id="IPR017927">
    <property type="entry name" value="FAD-bd_FR_type"/>
</dbReference>
<dbReference type="PANTHER" id="PTHR30157:SF0">
    <property type="entry name" value="NADPH-DEPENDENT FERRIC-CHELATE REDUCTASE"/>
    <property type="match status" value="1"/>
</dbReference>
<reference evidence="4" key="1">
    <citation type="journal article" date="2019" name="Int. J. Syst. Evol. Microbiol.">
        <title>The Global Catalogue of Microorganisms (GCM) 10K type strain sequencing project: providing services to taxonomists for standard genome sequencing and annotation.</title>
        <authorList>
            <consortium name="The Broad Institute Genomics Platform"/>
            <consortium name="The Broad Institute Genome Sequencing Center for Infectious Disease"/>
            <person name="Wu L."/>
            <person name="Ma J."/>
        </authorList>
    </citation>
    <scope>NUCLEOTIDE SEQUENCE [LARGE SCALE GENOMIC DNA]</scope>
    <source>
        <strain evidence="4">CCUG 58412</strain>
    </source>
</reference>
<dbReference type="SUPFAM" id="SSF63380">
    <property type="entry name" value="Riboflavin synthase domain-like"/>
    <property type="match status" value="1"/>
</dbReference>
<dbReference type="Pfam" id="PF08021">
    <property type="entry name" value="FAD_binding_9"/>
    <property type="match status" value="1"/>
</dbReference>
<dbReference type="InterPro" id="IPR007037">
    <property type="entry name" value="SIP_rossman_dom"/>
</dbReference>
<dbReference type="InterPro" id="IPR039261">
    <property type="entry name" value="FNR_nucleotide-bd"/>
</dbReference>
<organism evidence="3 4">
    <name type="scientific">Methylophilus luteus</name>
    <dbReference type="NCBI Taxonomy" id="640108"/>
    <lineage>
        <taxon>Bacteria</taxon>
        <taxon>Pseudomonadati</taxon>
        <taxon>Pseudomonadota</taxon>
        <taxon>Betaproteobacteria</taxon>
        <taxon>Nitrosomonadales</taxon>
        <taxon>Methylophilaceae</taxon>
        <taxon>Methylophilus</taxon>
    </lineage>
</organism>
<sequence length="239" mass="26619">MKERNFSRVRYELQQRPVVVSRVEQTSEGFINIVFSGPLLAQFNSLSFDDHIKFIFTNAAGETVRRDYTPRSFDTARQELTIAFALHAHGDASGWARNARPGDSAVIAGPKGSMVIPDDFDWYLLIADSSSLPALARRLAELPADATVIALIQVEYDSDRRQLETTANQQISWGQTHQEILGQLETLVLPAGEGFSWVAGEHAFALQAREMLLEKGQPQALMKAAAYWKKGAADFHEKI</sequence>
<dbReference type="InterPro" id="IPR039374">
    <property type="entry name" value="SIP_fam"/>
</dbReference>
<accession>A0ABW3F6P9</accession>
<evidence type="ECO:0000259" key="2">
    <source>
        <dbReference type="PROSITE" id="PS51384"/>
    </source>
</evidence>
<proteinExistence type="inferred from homology"/>
<dbReference type="PANTHER" id="PTHR30157">
    <property type="entry name" value="FERRIC REDUCTASE, NADPH-DEPENDENT"/>
    <property type="match status" value="1"/>
</dbReference>
<evidence type="ECO:0000313" key="3">
    <source>
        <dbReference type="EMBL" id="MFD0912491.1"/>
    </source>
</evidence>
<evidence type="ECO:0000313" key="4">
    <source>
        <dbReference type="Proteomes" id="UP001597128"/>
    </source>
</evidence>
<dbReference type="Proteomes" id="UP001597128">
    <property type="component" value="Unassembled WGS sequence"/>
</dbReference>
<dbReference type="CDD" id="cd06193">
    <property type="entry name" value="siderophore_interacting"/>
    <property type="match status" value="1"/>
</dbReference>
<dbReference type="RefSeq" id="WP_379055475.1">
    <property type="nucleotide sequence ID" value="NZ_JBHTKB010000001.1"/>
</dbReference>
<dbReference type="Gene3D" id="3.40.50.80">
    <property type="entry name" value="Nucleotide-binding domain of ferredoxin-NADP reductase (FNR) module"/>
    <property type="match status" value="1"/>
</dbReference>